<evidence type="ECO:0000256" key="2">
    <source>
        <dbReference type="SAM" id="MobiDB-lite"/>
    </source>
</evidence>
<name>A0ABY5J0N2_9BACT</name>
<sequence>MQNLQFKVMSKYTNHELEIDYVFGLYNPILNNAIDLYKYLLSLVNTKKIKKTEDLLAETGLTYKEFNAQRKKLEACSLLTTLEATKKKTKEKMVFFELIKPLDPFKFFNNKLLESLLVKKTSKIVLQALKDQYAQIEEQIDEWDTQDISAGYDEVFDSEIQPNIDKDAVVPARNKIALNRDTSTIQYVQDTINNPQLTDNLYFHLLNDSSINFYEFLIKTKENYVYNETVIRRTQKFIVELSEMGFDQKSINLFFSYAFHVNNKIINEKYVRTIAKDLLKKDFTDFESIEEHLNEAFKHKRLTENASEQFKSKKIYLSIVEKMTKETKKKEPETKQVTEYQGEYNL</sequence>
<evidence type="ECO:0000313" key="5">
    <source>
        <dbReference type="Proteomes" id="UP001059576"/>
    </source>
</evidence>
<proteinExistence type="predicted"/>
<protein>
    <recommendedName>
        <fullName evidence="3">Replicative helicase loading/DNA remodeling protein DnaB N-terminal winged helix domain-containing protein</fullName>
    </recommendedName>
</protein>
<evidence type="ECO:0000259" key="3">
    <source>
        <dbReference type="Pfam" id="PF25888"/>
    </source>
</evidence>
<keyword evidence="1" id="KW-0175">Coiled coil</keyword>
<feature type="region of interest" description="Disordered" evidence="2">
    <location>
        <begin position="325"/>
        <end position="346"/>
    </location>
</feature>
<organism evidence="4 5">
    <name type="scientific">Mycoplasmopsis equigenitalium</name>
    <dbReference type="NCBI Taxonomy" id="114883"/>
    <lineage>
        <taxon>Bacteria</taxon>
        <taxon>Bacillati</taxon>
        <taxon>Mycoplasmatota</taxon>
        <taxon>Mycoplasmoidales</taxon>
        <taxon>Metamycoplasmataceae</taxon>
        <taxon>Mycoplasmopsis</taxon>
    </lineage>
</organism>
<feature type="domain" description="Replicative helicase loading/DNA remodeling protein DnaB N-terminal winged helix" evidence="3">
    <location>
        <begin position="3"/>
        <end position="167"/>
    </location>
</feature>
<keyword evidence="5" id="KW-1185">Reference proteome</keyword>
<evidence type="ECO:0000256" key="1">
    <source>
        <dbReference type="SAM" id="Coils"/>
    </source>
</evidence>
<dbReference type="RefSeq" id="WP_129723024.1">
    <property type="nucleotide sequence ID" value="NZ_CP101808.1"/>
</dbReference>
<dbReference type="Pfam" id="PF25888">
    <property type="entry name" value="WHD_DnaB"/>
    <property type="match status" value="1"/>
</dbReference>
<feature type="coiled-coil region" evidence="1">
    <location>
        <begin position="119"/>
        <end position="146"/>
    </location>
</feature>
<accession>A0ABY5J0N2</accession>
<feature type="compositionally biased region" description="Basic and acidic residues" evidence="2">
    <location>
        <begin position="325"/>
        <end position="336"/>
    </location>
</feature>
<reference evidence="4" key="1">
    <citation type="submission" date="2022-07" db="EMBL/GenBank/DDBJ databases">
        <title>Complete genome of Mycoplasma equigenitalium type strain T37.</title>
        <authorList>
            <person name="Spergser J."/>
        </authorList>
    </citation>
    <scope>NUCLEOTIDE SEQUENCE</scope>
    <source>
        <strain evidence="4">T37</strain>
    </source>
</reference>
<dbReference type="EMBL" id="CP101808">
    <property type="protein sequence ID" value="UUD36822.1"/>
    <property type="molecule type" value="Genomic_DNA"/>
</dbReference>
<dbReference type="InterPro" id="IPR058660">
    <property type="entry name" value="WHD_DnaB"/>
</dbReference>
<gene>
    <name evidence="4" type="ORF">NPA09_02905</name>
</gene>
<dbReference type="Proteomes" id="UP001059576">
    <property type="component" value="Chromosome"/>
</dbReference>
<evidence type="ECO:0000313" key="4">
    <source>
        <dbReference type="EMBL" id="UUD36822.1"/>
    </source>
</evidence>